<dbReference type="GO" id="GO:0043023">
    <property type="term" value="F:ribosomal large subunit binding"/>
    <property type="evidence" value="ECO:0007669"/>
    <property type="project" value="UniProtKB-UniRule"/>
</dbReference>
<comment type="subunit">
    <text evidence="3">Monomer. Associates with the 60S ribosomal subunit.</text>
</comment>
<dbReference type="GO" id="GO:0042256">
    <property type="term" value="P:cytosolic ribosome assembly"/>
    <property type="evidence" value="ECO:0007669"/>
    <property type="project" value="UniProtKB-UniRule"/>
</dbReference>
<keyword evidence="3" id="KW-0539">Nucleus</keyword>
<comment type="caution">
    <text evidence="4">The sequence shown here is derived from an EMBL/GenBank/DDBJ whole genome shotgun (WGS) entry which is preliminary data.</text>
</comment>
<dbReference type="NCBIfam" id="TIGR00323">
    <property type="entry name" value="eIF-6"/>
    <property type="match status" value="1"/>
</dbReference>
<evidence type="ECO:0000256" key="1">
    <source>
        <dbReference type="ARBA" id="ARBA00022540"/>
    </source>
</evidence>
<organism evidence="4 5">
    <name type="scientific">Platanthera zijinensis</name>
    <dbReference type="NCBI Taxonomy" id="2320716"/>
    <lineage>
        <taxon>Eukaryota</taxon>
        <taxon>Viridiplantae</taxon>
        <taxon>Streptophyta</taxon>
        <taxon>Embryophyta</taxon>
        <taxon>Tracheophyta</taxon>
        <taxon>Spermatophyta</taxon>
        <taxon>Magnoliopsida</taxon>
        <taxon>Liliopsida</taxon>
        <taxon>Asparagales</taxon>
        <taxon>Orchidaceae</taxon>
        <taxon>Orchidoideae</taxon>
        <taxon>Orchideae</taxon>
        <taxon>Orchidinae</taxon>
        <taxon>Platanthera</taxon>
    </lineage>
</organism>
<dbReference type="GO" id="GO:0042273">
    <property type="term" value="P:ribosomal large subunit biogenesis"/>
    <property type="evidence" value="ECO:0007669"/>
    <property type="project" value="UniProtKB-UniRule"/>
</dbReference>
<comment type="subcellular location">
    <subcellularLocation>
        <location evidence="3">Cytoplasm</location>
    </subcellularLocation>
    <subcellularLocation>
        <location evidence="3">Nucleus</location>
        <location evidence="3">Nucleolus</location>
    </subcellularLocation>
    <text evidence="3">Shuttles between cytoplasm and nucleus/nucleolus.</text>
</comment>
<accession>A0AAP0C0D5</accession>
<comment type="similarity">
    <text evidence="3">Belongs to the eIF-6 family.</text>
</comment>
<dbReference type="SMART" id="SM00654">
    <property type="entry name" value="eIF6"/>
    <property type="match status" value="1"/>
</dbReference>
<keyword evidence="2 3" id="KW-0648">Protein biosynthesis</keyword>
<dbReference type="Pfam" id="PF01912">
    <property type="entry name" value="eIF-6"/>
    <property type="match status" value="1"/>
</dbReference>
<comment type="function">
    <text evidence="3">Binds to the 60S ribosomal subunit and prevents its association with the 40S ribosomal subunit to form the 80S initiation complex in the cytoplasm. May also be involved in ribosome biogenesis.</text>
</comment>
<dbReference type="HAMAP" id="MF_00032">
    <property type="entry name" value="eIF_6"/>
    <property type="match status" value="1"/>
</dbReference>
<reference evidence="4 5" key="1">
    <citation type="journal article" date="2022" name="Nat. Plants">
        <title>Genomes of leafy and leafless Platanthera orchids illuminate the evolution of mycoheterotrophy.</title>
        <authorList>
            <person name="Li M.H."/>
            <person name="Liu K.W."/>
            <person name="Li Z."/>
            <person name="Lu H.C."/>
            <person name="Ye Q.L."/>
            <person name="Zhang D."/>
            <person name="Wang J.Y."/>
            <person name="Li Y.F."/>
            <person name="Zhong Z.M."/>
            <person name="Liu X."/>
            <person name="Yu X."/>
            <person name="Liu D.K."/>
            <person name="Tu X.D."/>
            <person name="Liu B."/>
            <person name="Hao Y."/>
            <person name="Liao X.Y."/>
            <person name="Jiang Y.T."/>
            <person name="Sun W.H."/>
            <person name="Chen J."/>
            <person name="Chen Y.Q."/>
            <person name="Ai Y."/>
            <person name="Zhai J.W."/>
            <person name="Wu S.S."/>
            <person name="Zhou Z."/>
            <person name="Hsiao Y.Y."/>
            <person name="Wu W.L."/>
            <person name="Chen Y.Y."/>
            <person name="Lin Y.F."/>
            <person name="Hsu J.L."/>
            <person name="Li C.Y."/>
            <person name="Wang Z.W."/>
            <person name="Zhao X."/>
            <person name="Zhong W.Y."/>
            <person name="Ma X.K."/>
            <person name="Ma L."/>
            <person name="Huang J."/>
            <person name="Chen G.Z."/>
            <person name="Huang M.Z."/>
            <person name="Huang L."/>
            <person name="Peng D.H."/>
            <person name="Luo Y.B."/>
            <person name="Zou S.Q."/>
            <person name="Chen S.P."/>
            <person name="Lan S."/>
            <person name="Tsai W.C."/>
            <person name="Van de Peer Y."/>
            <person name="Liu Z.J."/>
        </authorList>
    </citation>
    <scope>NUCLEOTIDE SEQUENCE [LARGE SCALE GENOMIC DNA]</scope>
    <source>
        <strain evidence="4">Lor287</strain>
    </source>
</reference>
<dbReference type="GO" id="GO:0005737">
    <property type="term" value="C:cytoplasm"/>
    <property type="evidence" value="ECO:0007669"/>
    <property type="project" value="UniProtKB-SubCell"/>
</dbReference>
<dbReference type="PIRSF" id="PIRSF006413">
    <property type="entry name" value="IF-6"/>
    <property type="match status" value="1"/>
</dbReference>
<dbReference type="InterPro" id="IPR002769">
    <property type="entry name" value="eIF6"/>
</dbReference>
<proteinExistence type="inferred from homology"/>
<dbReference type="PANTHER" id="PTHR10784">
    <property type="entry name" value="TRANSLATION INITIATION FACTOR 6"/>
    <property type="match status" value="1"/>
</dbReference>
<protein>
    <recommendedName>
        <fullName evidence="3">Eukaryotic translation initiation factor 6</fullName>
        <shortName evidence="3">eIF-6</shortName>
    </recommendedName>
</protein>
<dbReference type="GO" id="GO:0005730">
    <property type="term" value="C:nucleolus"/>
    <property type="evidence" value="ECO:0007669"/>
    <property type="project" value="UniProtKB-SubCell"/>
</dbReference>
<keyword evidence="3" id="KW-0690">Ribosome biogenesis</keyword>
<dbReference type="Gene3D" id="3.75.10.10">
    <property type="entry name" value="L-arginine/glycine Amidinotransferase, Chain A"/>
    <property type="match status" value="1"/>
</dbReference>
<sequence length="229" mass="25213">MLTNAYCLVTNEASENFYSVFEGELAGDIPMVKTSIANNSILIGLHCAGNKNGILVPQDTNDQEFQHLRNNLPDKVVVQRIDEGPFYLRRYISCNDHIALTQRDLNCEAEELIGDVLGVDVFKQTVDGEVFVGDYCSFTNNGGLVPPHTSFKELEELSVLLQVPLVTGTVNGGRRTISGGMIVNDWTAFCGSATTDTELSVIESVFKLNKAQPSMIVGEMRKLRIDSYV</sequence>
<dbReference type="EMBL" id="JBBWWQ010000001">
    <property type="protein sequence ID" value="KAK8956998.1"/>
    <property type="molecule type" value="Genomic_DNA"/>
</dbReference>
<evidence type="ECO:0000256" key="3">
    <source>
        <dbReference type="HAMAP-Rule" id="MF_03132"/>
    </source>
</evidence>
<evidence type="ECO:0000313" key="5">
    <source>
        <dbReference type="Proteomes" id="UP001418222"/>
    </source>
</evidence>
<name>A0AAP0C0D5_9ASPA</name>
<keyword evidence="5" id="KW-1185">Reference proteome</keyword>
<keyword evidence="3" id="KW-0963">Cytoplasm</keyword>
<keyword evidence="1 3" id="KW-0396">Initiation factor</keyword>
<evidence type="ECO:0000313" key="4">
    <source>
        <dbReference type="EMBL" id="KAK8956998.1"/>
    </source>
</evidence>
<dbReference type="Proteomes" id="UP001418222">
    <property type="component" value="Unassembled WGS sequence"/>
</dbReference>
<dbReference type="SUPFAM" id="SSF55909">
    <property type="entry name" value="Pentein"/>
    <property type="match status" value="1"/>
</dbReference>
<evidence type="ECO:0000256" key="2">
    <source>
        <dbReference type="ARBA" id="ARBA00022917"/>
    </source>
</evidence>
<gene>
    <name evidence="4" type="primary">EIF6-2</name>
    <name evidence="3" type="synonym">EIF6</name>
    <name evidence="4" type="ORF">KSP39_PZI000809</name>
</gene>
<dbReference type="GO" id="GO:0003743">
    <property type="term" value="F:translation initiation factor activity"/>
    <property type="evidence" value="ECO:0007669"/>
    <property type="project" value="UniProtKB-UniRule"/>
</dbReference>
<dbReference type="AlphaFoldDB" id="A0AAP0C0D5"/>